<protein>
    <submittedName>
        <fullName evidence="1">Uncharacterized protein</fullName>
    </submittedName>
</protein>
<reference evidence="2" key="1">
    <citation type="submission" date="2017-06" db="EMBL/GenBank/DDBJ databases">
        <authorList>
            <person name="Varghese N."/>
            <person name="Submissions S."/>
        </authorList>
    </citation>
    <scope>NUCLEOTIDE SEQUENCE [LARGE SCALE GENOMIC DNA]</scope>
    <source>
        <strain evidence="2">DSM 28041</strain>
    </source>
</reference>
<organism evidence="1 2">
    <name type="scientific">Hymenobacter mucosus</name>
    <dbReference type="NCBI Taxonomy" id="1411120"/>
    <lineage>
        <taxon>Bacteria</taxon>
        <taxon>Pseudomonadati</taxon>
        <taxon>Bacteroidota</taxon>
        <taxon>Cytophagia</taxon>
        <taxon>Cytophagales</taxon>
        <taxon>Hymenobacteraceae</taxon>
        <taxon>Hymenobacter</taxon>
    </lineage>
</organism>
<sequence length="234" mass="26635">MTMTNESLSRLLDRANGAEGPEIIIQRPLTKSVSWARVWLAMPRPDESDSMQHGNKAYLIRNGQQYVGIVLDHGFADLHVFVPPPHRGQHYLSNALRDVILPHLLQDRQEQRITISRNFGQETFQAAERAALAAGFMLLELEEDEENVATLQFTTRQVLSEIKGENTRPTQQRLTQIRQQLAYHASCLHMLSAEVELLLGDKVLPEDIRDLASEVHYLRERIESAAWDLGPPLE</sequence>
<dbReference type="EMBL" id="FZNS01000010">
    <property type="protein sequence ID" value="SNR88467.1"/>
    <property type="molecule type" value="Genomic_DNA"/>
</dbReference>
<name>A0A238ZYJ7_9BACT</name>
<dbReference type="RefSeq" id="WP_089333754.1">
    <property type="nucleotide sequence ID" value="NZ_FZNS01000010.1"/>
</dbReference>
<accession>A0A238ZYJ7</accession>
<dbReference type="Proteomes" id="UP000198310">
    <property type="component" value="Unassembled WGS sequence"/>
</dbReference>
<dbReference type="AlphaFoldDB" id="A0A238ZYJ7"/>
<evidence type="ECO:0000313" key="1">
    <source>
        <dbReference type="EMBL" id="SNR88467.1"/>
    </source>
</evidence>
<evidence type="ECO:0000313" key="2">
    <source>
        <dbReference type="Proteomes" id="UP000198310"/>
    </source>
</evidence>
<gene>
    <name evidence="1" type="ORF">SAMN06269173_11078</name>
</gene>
<keyword evidence="2" id="KW-1185">Reference proteome</keyword>
<proteinExistence type="predicted"/>